<gene>
    <name evidence="2" type="ORF">FGA12_05240</name>
</gene>
<feature type="transmembrane region" description="Helical" evidence="1">
    <location>
        <begin position="30"/>
        <end position="52"/>
    </location>
</feature>
<accession>A0ABX5WJ84</accession>
<keyword evidence="1" id="KW-0472">Membrane</keyword>
<dbReference type="RefSeq" id="WP_033537441.1">
    <property type="nucleotide sequence ID" value="NZ_CP041153.1"/>
</dbReference>
<proteinExistence type="predicted"/>
<organism evidence="2 3">
    <name type="scientific">Shewanella marisflavi</name>
    <dbReference type="NCBI Taxonomy" id="260364"/>
    <lineage>
        <taxon>Bacteria</taxon>
        <taxon>Pseudomonadati</taxon>
        <taxon>Pseudomonadota</taxon>
        <taxon>Gammaproteobacteria</taxon>
        <taxon>Alteromonadales</taxon>
        <taxon>Shewanellaceae</taxon>
        <taxon>Shewanella</taxon>
    </lineage>
</organism>
<evidence type="ECO:0000313" key="2">
    <source>
        <dbReference type="EMBL" id="QDF74606.1"/>
    </source>
</evidence>
<evidence type="ECO:0000256" key="1">
    <source>
        <dbReference type="SAM" id="Phobius"/>
    </source>
</evidence>
<keyword evidence="1" id="KW-0812">Transmembrane</keyword>
<keyword evidence="3" id="KW-1185">Reference proteome</keyword>
<evidence type="ECO:0000313" key="3">
    <source>
        <dbReference type="Proteomes" id="UP000318758"/>
    </source>
</evidence>
<dbReference type="Proteomes" id="UP000318758">
    <property type="component" value="Chromosome"/>
</dbReference>
<name>A0ABX5WJ84_9GAMM</name>
<reference evidence="2 3" key="1">
    <citation type="submission" date="2019-06" db="EMBL/GenBank/DDBJ databases">
        <title>Complete genome of Shewanella marisflavi ECSMB14101, a mussel settlement-inducing bacterium isolated from East China Sea.</title>
        <authorList>
            <person name="Yang J."/>
            <person name="Liang X."/>
            <person name="Chang R."/>
            <person name="Peng L."/>
        </authorList>
    </citation>
    <scope>NUCLEOTIDE SEQUENCE [LARGE SCALE GENOMIC DNA]</scope>
    <source>
        <strain evidence="2 3">ECSMB14101</strain>
    </source>
</reference>
<keyword evidence="1" id="KW-1133">Transmembrane helix</keyword>
<dbReference type="EMBL" id="CP041153">
    <property type="protein sequence ID" value="QDF74606.1"/>
    <property type="molecule type" value="Genomic_DNA"/>
</dbReference>
<sequence>MALLKAIGRQWQQGKLAEKIEQQLMDDPEVLALFVGATSITTVANLITALGYKEVYLRHETEIPDTLLLTLLSDCFRLLVAKQLAHDELNQAEALIMQITKIWANKPLSASTAADETLHYQTLQQGLLRLAAHLDTVHAQRKQRRRNM</sequence>
<protein>
    <submittedName>
        <fullName evidence="2">Uncharacterized protein</fullName>
    </submittedName>
</protein>